<dbReference type="PANTHER" id="PTHR10846">
    <property type="entry name" value="SODIUM/POTASSIUM/CALCIUM EXCHANGER"/>
    <property type="match status" value="1"/>
</dbReference>
<evidence type="ECO:0000313" key="7">
    <source>
        <dbReference type="EMBL" id="SIP86463.1"/>
    </source>
</evidence>
<evidence type="ECO:0000256" key="1">
    <source>
        <dbReference type="ARBA" id="ARBA00004141"/>
    </source>
</evidence>
<dbReference type="InterPro" id="IPR004481">
    <property type="entry name" value="K/Na/Ca-exchanger"/>
</dbReference>
<dbReference type="GO" id="GO:0008273">
    <property type="term" value="F:calcium, potassium:sodium antiporter activity"/>
    <property type="evidence" value="ECO:0007669"/>
    <property type="project" value="TreeGrafter"/>
</dbReference>
<feature type="transmembrane region" description="Helical" evidence="5">
    <location>
        <begin position="64"/>
        <end position="81"/>
    </location>
</feature>
<feature type="transmembrane region" description="Helical" evidence="5">
    <location>
        <begin position="93"/>
        <end position="112"/>
    </location>
</feature>
<dbReference type="Proteomes" id="UP000241788">
    <property type="component" value="Unassembled WGS sequence"/>
</dbReference>
<feature type="transmembrane region" description="Helical" evidence="5">
    <location>
        <begin position="353"/>
        <end position="371"/>
    </location>
</feature>
<feature type="transmembrane region" description="Helical" evidence="5">
    <location>
        <begin position="132"/>
        <end position="156"/>
    </location>
</feature>
<feature type="transmembrane region" description="Helical" evidence="5">
    <location>
        <begin position="248"/>
        <end position="268"/>
    </location>
</feature>
<gene>
    <name evidence="7" type="ORF">SAMN05421546_0042</name>
</gene>
<dbReference type="PANTHER" id="PTHR10846:SF8">
    <property type="entry name" value="INNER MEMBRANE PROTEIN YRBG"/>
    <property type="match status" value="1"/>
</dbReference>
<evidence type="ECO:0000313" key="8">
    <source>
        <dbReference type="Proteomes" id="UP000241788"/>
    </source>
</evidence>
<sequence length="397" mass="41043">MLGTQFSVLTACVDTIKPTGSAWRDQAVEIVGPRFRTMLEGLTGSGVPRGSALRSGDGWRMEGWRLNIALLLIGGLALLILGGELLVRGSVRLAERVGISPLLIGLTLVGFGTSTPELVTSVQAALIGSPGIAVGNIIGSNIANILLILGLSALIFPLAVQRNALKRDGLFVVIVALLFSAAGWTVGLERWVGAAFVLFLVLYMVYAYRQERTAAAGAGDHTAAFEKAEAAEGVDPGLRPAPPHGHGVLAWLVPVATAVAGLVAIIFGGQFLVEGAVELARVAGLSEAVIGLTIVAVGTSLPELVTSVVAAIRRQADVALGNVLGSSIYNALGIGGITALIAPTPVPQRIAQLDMPIMLAASVLLVLFAWTGQRISRAEGAAFVGLYVAYVVWLLAA</sequence>
<dbReference type="GO" id="GO:0005262">
    <property type="term" value="F:calcium channel activity"/>
    <property type="evidence" value="ECO:0007669"/>
    <property type="project" value="TreeGrafter"/>
</dbReference>
<keyword evidence="8" id="KW-1185">Reference proteome</keyword>
<dbReference type="InterPro" id="IPR044880">
    <property type="entry name" value="NCX_ion-bd_dom_sf"/>
</dbReference>
<organism evidence="7 8">
    <name type="scientific">Solilutibacter tolerans</name>
    <dbReference type="NCBI Taxonomy" id="1604334"/>
    <lineage>
        <taxon>Bacteria</taxon>
        <taxon>Pseudomonadati</taxon>
        <taxon>Pseudomonadota</taxon>
        <taxon>Gammaproteobacteria</taxon>
        <taxon>Lysobacterales</taxon>
        <taxon>Lysobacteraceae</taxon>
        <taxon>Solilutibacter</taxon>
    </lineage>
</organism>
<feature type="transmembrane region" description="Helical" evidence="5">
    <location>
        <begin position="319"/>
        <end position="341"/>
    </location>
</feature>
<accession>A0A1N6N337</accession>
<protein>
    <submittedName>
        <fullName evidence="7">Cation:H+ antiporter</fullName>
    </submittedName>
</protein>
<feature type="transmembrane region" description="Helical" evidence="5">
    <location>
        <begin position="288"/>
        <end position="312"/>
    </location>
</feature>
<feature type="domain" description="Sodium/calcium exchanger membrane region" evidence="6">
    <location>
        <begin position="69"/>
        <end position="208"/>
    </location>
</feature>
<evidence type="ECO:0000256" key="3">
    <source>
        <dbReference type="ARBA" id="ARBA00022989"/>
    </source>
</evidence>
<feature type="transmembrane region" description="Helical" evidence="5">
    <location>
        <begin position="191"/>
        <end position="208"/>
    </location>
</feature>
<keyword evidence="2 5" id="KW-0812">Transmembrane</keyword>
<feature type="transmembrane region" description="Helical" evidence="5">
    <location>
        <begin position="168"/>
        <end position="185"/>
    </location>
</feature>
<feature type="domain" description="Sodium/calcium exchanger membrane region" evidence="6">
    <location>
        <begin position="255"/>
        <end position="395"/>
    </location>
</feature>
<reference evidence="8" key="1">
    <citation type="submission" date="2017-01" db="EMBL/GenBank/DDBJ databases">
        <authorList>
            <person name="Varghese N."/>
            <person name="Submissions S."/>
        </authorList>
    </citation>
    <scope>NUCLEOTIDE SEQUENCE [LARGE SCALE GENOMIC DNA]</scope>
    <source>
        <strain evidence="8">UM1</strain>
    </source>
</reference>
<keyword evidence="4 5" id="KW-0472">Membrane</keyword>
<dbReference type="GO" id="GO:0006874">
    <property type="term" value="P:intracellular calcium ion homeostasis"/>
    <property type="evidence" value="ECO:0007669"/>
    <property type="project" value="TreeGrafter"/>
</dbReference>
<comment type="subcellular location">
    <subcellularLocation>
        <location evidence="1">Membrane</location>
        <topology evidence="1">Multi-pass membrane protein</topology>
    </subcellularLocation>
</comment>
<dbReference type="EMBL" id="FTLW01000001">
    <property type="protein sequence ID" value="SIP86463.1"/>
    <property type="molecule type" value="Genomic_DNA"/>
</dbReference>
<name>A0A1N6N337_9GAMM</name>
<dbReference type="InterPro" id="IPR004837">
    <property type="entry name" value="NaCa_Exmemb"/>
</dbReference>
<evidence type="ECO:0000259" key="6">
    <source>
        <dbReference type="Pfam" id="PF01699"/>
    </source>
</evidence>
<proteinExistence type="predicted"/>
<dbReference type="Gene3D" id="6.10.280.80">
    <property type="entry name" value="NCX, peripheral helical region"/>
    <property type="match status" value="1"/>
</dbReference>
<evidence type="ECO:0000256" key="2">
    <source>
        <dbReference type="ARBA" id="ARBA00022692"/>
    </source>
</evidence>
<dbReference type="GO" id="GO:0005886">
    <property type="term" value="C:plasma membrane"/>
    <property type="evidence" value="ECO:0007669"/>
    <property type="project" value="TreeGrafter"/>
</dbReference>
<evidence type="ECO:0000256" key="5">
    <source>
        <dbReference type="SAM" id="Phobius"/>
    </source>
</evidence>
<dbReference type="AlphaFoldDB" id="A0A1N6N337"/>
<dbReference type="NCBIfam" id="TIGR00367">
    <property type="entry name" value="calcium/sodium antiporter"/>
    <property type="match status" value="1"/>
</dbReference>
<feature type="transmembrane region" description="Helical" evidence="5">
    <location>
        <begin position="378"/>
        <end position="396"/>
    </location>
</feature>
<evidence type="ECO:0000256" key="4">
    <source>
        <dbReference type="ARBA" id="ARBA00023136"/>
    </source>
</evidence>
<dbReference type="Gene3D" id="1.20.1420.30">
    <property type="entry name" value="NCX, central ion-binding region"/>
    <property type="match status" value="2"/>
</dbReference>
<dbReference type="Pfam" id="PF01699">
    <property type="entry name" value="Na_Ca_ex"/>
    <property type="match status" value="2"/>
</dbReference>
<dbReference type="STRING" id="1604334.SAMN05421546_0042"/>
<keyword evidence="3 5" id="KW-1133">Transmembrane helix</keyword>